<reference evidence="1 2" key="1">
    <citation type="submission" date="2023-06" db="EMBL/GenBank/DDBJ databases">
        <title>Black Yeasts Isolated from many extreme environments.</title>
        <authorList>
            <person name="Coleine C."/>
            <person name="Stajich J.E."/>
            <person name="Selbmann L."/>
        </authorList>
    </citation>
    <scope>NUCLEOTIDE SEQUENCE [LARGE SCALE GENOMIC DNA]</scope>
    <source>
        <strain evidence="1 2">CCFEE 5887</strain>
    </source>
</reference>
<keyword evidence="2" id="KW-1185">Reference proteome</keyword>
<dbReference type="EMBL" id="JAXLQG010000016">
    <property type="protein sequence ID" value="KAK5532013.1"/>
    <property type="molecule type" value="Genomic_DNA"/>
</dbReference>
<organism evidence="1 2">
    <name type="scientific">Vermiconidia calcicola</name>
    <dbReference type="NCBI Taxonomy" id="1690605"/>
    <lineage>
        <taxon>Eukaryota</taxon>
        <taxon>Fungi</taxon>
        <taxon>Dikarya</taxon>
        <taxon>Ascomycota</taxon>
        <taxon>Pezizomycotina</taxon>
        <taxon>Dothideomycetes</taxon>
        <taxon>Dothideomycetidae</taxon>
        <taxon>Mycosphaerellales</taxon>
        <taxon>Extremaceae</taxon>
        <taxon>Vermiconidia</taxon>
    </lineage>
</organism>
<evidence type="ECO:0000313" key="1">
    <source>
        <dbReference type="EMBL" id="KAK5532013.1"/>
    </source>
</evidence>
<evidence type="ECO:0000313" key="2">
    <source>
        <dbReference type="Proteomes" id="UP001345827"/>
    </source>
</evidence>
<comment type="caution">
    <text evidence="1">The sequence shown here is derived from an EMBL/GenBank/DDBJ whole genome shotgun (WGS) entry which is preliminary data.</text>
</comment>
<accession>A0AAV9Q059</accession>
<proteinExistence type="predicted"/>
<dbReference type="Proteomes" id="UP001345827">
    <property type="component" value="Unassembled WGS sequence"/>
</dbReference>
<sequence length="198" mass="22345">MLDNLALPFLLAASSCTRSNIRKTLVKEAKFLEIHIAPPLGVLRFDLDFRNGVLRRIIDRHSSHNSARGVLTNTSTDRRAALQQMEEEMRFIGDTKTNMQAQASKGQIECSTFPSLGALLETGYGVDLRQQADAHSDHNSSNYLFTFFQALLVHNKDYELLTKAVRANSRIFFSNLATCHDKDELSENHAVSWRPHTV</sequence>
<dbReference type="AlphaFoldDB" id="A0AAV9Q059"/>
<gene>
    <name evidence="1" type="ORF">LTR25_008343</name>
</gene>
<protein>
    <submittedName>
        <fullName evidence="1">Uncharacterized protein</fullName>
    </submittedName>
</protein>
<name>A0AAV9Q059_9PEZI</name>